<dbReference type="RefSeq" id="WP_007589308.1">
    <property type="nucleotide sequence ID" value="NZ_AKAU01000197.1"/>
</dbReference>
<accession>A0ABN0FC71</accession>
<proteinExistence type="predicted"/>
<comment type="caution">
    <text evidence="1">The sequence shown here is derived from an EMBL/GenBank/DDBJ whole genome shotgun (WGS) entry which is preliminary data.</text>
</comment>
<sequence length="124" mass="13465">MSSDTGKPLPGAPRPDFTMPRMLDIQMRETKFEAPHHRNFTSALTSGDGVEFIVKTDGPIPGRALGPALYIGETVVTEVTEIGPNTYRFVATSRKGLTADAPISLRWIGQPPSDSTDAAFRYSL</sequence>
<protein>
    <submittedName>
        <fullName evidence="1">Uncharacterized protein</fullName>
    </submittedName>
</protein>
<keyword evidence="2" id="KW-1185">Reference proteome</keyword>
<evidence type="ECO:0000313" key="1">
    <source>
        <dbReference type="EMBL" id="EIM96279.1"/>
    </source>
</evidence>
<organism evidence="1 2">
    <name type="scientific">Paraburkholderia hospita</name>
    <dbReference type="NCBI Taxonomy" id="169430"/>
    <lineage>
        <taxon>Bacteria</taxon>
        <taxon>Pseudomonadati</taxon>
        <taxon>Pseudomonadota</taxon>
        <taxon>Betaproteobacteria</taxon>
        <taxon>Burkholderiales</taxon>
        <taxon>Burkholderiaceae</taxon>
        <taxon>Paraburkholderia</taxon>
    </lineage>
</organism>
<dbReference type="Proteomes" id="UP000004980">
    <property type="component" value="Unassembled WGS sequence"/>
</dbReference>
<reference evidence="1 2" key="1">
    <citation type="journal article" date="2012" name="J. Bacteriol.">
        <title>Draft Genome Sequence of the Soil Bacterium Burkholderia terrae Strain BS001, Which Interacts with Fungal Surface Structures.</title>
        <authorList>
            <person name="Nazir R."/>
            <person name="Hansen M.A."/>
            <person name="Sorensen S."/>
            <person name="van Elsas J.D."/>
        </authorList>
    </citation>
    <scope>NUCLEOTIDE SEQUENCE [LARGE SCALE GENOMIC DNA]</scope>
    <source>
        <strain evidence="1 2">BS001</strain>
    </source>
</reference>
<evidence type="ECO:0000313" key="2">
    <source>
        <dbReference type="Proteomes" id="UP000004980"/>
    </source>
</evidence>
<gene>
    <name evidence="1" type="ORF">WQE_34676</name>
</gene>
<name>A0ABN0FC71_9BURK</name>
<dbReference type="EMBL" id="AKAU01000197">
    <property type="protein sequence ID" value="EIM96279.1"/>
    <property type="molecule type" value="Genomic_DNA"/>
</dbReference>